<feature type="binding site" evidence="6">
    <location>
        <position position="175"/>
    </location>
    <ligand>
        <name>NAD(+)</name>
        <dbReference type="ChEBI" id="CHEBI:57540"/>
    </ligand>
</feature>
<keyword evidence="4 6" id="KW-0520">NAD</keyword>
<dbReference type="EC" id="2.7.1.23" evidence="6"/>
<organism evidence="7 8">
    <name type="scientific">Ilumatobacter fluminis</name>
    <dbReference type="NCBI Taxonomy" id="467091"/>
    <lineage>
        <taxon>Bacteria</taxon>
        <taxon>Bacillati</taxon>
        <taxon>Actinomycetota</taxon>
        <taxon>Acidimicrobiia</taxon>
        <taxon>Acidimicrobiales</taxon>
        <taxon>Ilumatobacteraceae</taxon>
        <taxon>Ilumatobacter</taxon>
    </lineage>
</organism>
<evidence type="ECO:0000313" key="7">
    <source>
        <dbReference type="EMBL" id="TDT16541.1"/>
    </source>
</evidence>
<dbReference type="Gene3D" id="3.40.50.10330">
    <property type="entry name" value="Probable inorganic polyphosphate/atp-NAD kinase, domain 1"/>
    <property type="match status" value="1"/>
</dbReference>
<dbReference type="AlphaFoldDB" id="A0A4R7HZG6"/>
<comment type="cofactor">
    <cofactor evidence="6">
        <name>a divalent metal cation</name>
        <dbReference type="ChEBI" id="CHEBI:60240"/>
    </cofactor>
</comment>
<dbReference type="GO" id="GO:0051287">
    <property type="term" value="F:NAD binding"/>
    <property type="evidence" value="ECO:0007669"/>
    <property type="project" value="UniProtKB-ARBA"/>
</dbReference>
<dbReference type="RefSeq" id="WP_133868908.1">
    <property type="nucleotide sequence ID" value="NZ_SOAU01000001.1"/>
</dbReference>
<evidence type="ECO:0000256" key="1">
    <source>
        <dbReference type="ARBA" id="ARBA00022679"/>
    </source>
</evidence>
<dbReference type="HAMAP" id="MF_00361">
    <property type="entry name" value="NAD_kinase"/>
    <property type="match status" value="1"/>
</dbReference>
<comment type="function">
    <text evidence="6">Involved in the regulation of the intracellular balance of NAD and NADP, and is a key enzyme in the biosynthesis of NADP. Catalyzes specifically the phosphorylation on 2'-hydroxyl of the adenosine moiety of NAD to yield NADP.</text>
</comment>
<keyword evidence="6" id="KW-0963">Cytoplasm</keyword>
<keyword evidence="3 6" id="KW-0521">NADP</keyword>
<dbReference type="GO" id="GO:0005737">
    <property type="term" value="C:cytoplasm"/>
    <property type="evidence" value="ECO:0007669"/>
    <property type="project" value="UniProtKB-SubCell"/>
</dbReference>
<feature type="binding site" evidence="6">
    <location>
        <begin position="66"/>
        <end position="67"/>
    </location>
    <ligand>
        <name>NAD(+)</name>
        <dbReference type="ChEBI" id="CHEBI:57540"/>
    </ligand>
</feature>
<dbReference type="GO" id="GO:0019674">
    <property type="term" value="P:NAD+ metabolic process"/>
    <property type="evidence" value="ECO:0007669"/>
    <property type="project" value="InterPro"/>
</dbReference>
<dbReference type="EMBL" id="SOAU01000001">
    <property type="protein sequence ID" value="TDT16541.1"/>
    <property type="molecule type" value="Genomic_DNA"/>
</dbReference>
<dbReference type="Gene3D" id="2.60.200.30">
    <property type="entry name" value="Probable inorganic polyphosphate/atp-NAD kinase, domain 2"/>
    <property type="match status" value="1"/>
</dbReference>
<dbReference type="GO" id="GO:0003951">
    <property type="term" value="F:NAD+ kinase activity"/>
    <property type="evidence" value="ECO:0007669"/>
    <property type="project" value="UniProtKB-UniRule"/>
</dbReference>
<keyword evidence="6" id="KW-0547">Nucleotide-binding</keyword>
<dbReference type="Proteomes" id="UP000294558">
    <property type="component" value="Unassembled WGS sequence"/>
</dbReference>
<proteinExistence type="inferred from homology"/>
<feature type="binding site" evidence="6">
    <location>
        <position position="210"/>
    </location>
    <ligand>
        <name>NAD(+)</name>
        <dbReference type="ChEBI" id="CHEBI:57540"/>
    </ligand>
</feature>
<feature type="binding site" evidence="6">
    <location>
        <position position="71"/>
    </location>
    <ligand>
        <name>NAD(+)</name>
        <dbReference type="ChEBI" id="CHEBI:57540"/>
    </ligand>
</feature>
<sequence length="287" mass="30629">MIRVVVVPHQARDDAHELAIDTIEWLRARGDEGWVPAGDASTDDLASVTSDRPAAEADLVLSLGGDGTMLHSVHLLDGASVPLLGVNLGRLGYLTEVEVDGVRDALDRFALGADAGGWTLDERMMLEVEAIDPDGRSVGTWRALNEGVVEKQDSGRTVHLLVRIDGEPFTSYATDGLIVSTPTGSTAYSLSARGPVVSPKHRAILVTPVAPHMLFDRSLVLDPSETVDIEVIDGHSASVAIDGRATCSLSGGARVTCRPSTATACFVRFGEHHYHQVLKAKFGLHDR</sequence>
<keyword evidence="2 6" id="KW-0418">Kinase</keyword>
<keyword evidence="8" id="KW-1185">Reference proteome</keyword>
<comment type="subcellular location">
    <subcellularLocation>
        <location evidence="6">Cytoplasm</location>
    </subcellularLocation>
</comment>
<accession>A0A4R7HZG6</accession>
<feature type="active site" description="Proton acceptor" evidence="6">
    <location>
        <position position="66"/>
    </location>
</feature>
<keyword evidence="1 6" id="KW-0808">Transferase</keyword>
<evidence type="ECO:0000256" key="3">
    <source>
        <dbReference type="ARBA" id="ARBA00022857"/>
    </source>
</evidence>
<comment type="similarity">
    <text evidence="6">Belongs to the NAD kinase family.</text>
</comment>
<dbReference type="InterPro" id="IPR017437">
    <property type="entry name" value="ATP-NAD_kinase_PpnK-typ_C"/>
</dbReference>
<dbReference type="InterPro" id="IPR017438">
    <property type="entry name" value="ATP-NAD_kinase_N"/>
</dbReference>
<comment type="catalytic activity">
    <reaction evidence="5 6">
        <text>NAD(+) + ATP = ADP + NADP(+) + H(+)</text>
        <dbReference type="Rhea" id="RHEA:18629"/>
        <dbReference type="ChEBI" id="CHEBI:15378"/>
        <dbReference type="ChEBI" id="CHEBI:30616"/>
        <dbReference type="ChEBI" id="CHEBI:57540"/>
        <dbReference type="ChEBI" id="CHEBI:58349"/>
        <dbReference type="ChEBI" id="CHEBI:456216"/>
        <dbReference type="EC" id="2.7.1.23"/>
    </reaction>
</comment>
<dbReference type="OrthoDB" id="9774737at2"/>
<feature type="binding site" evidence="6">
    <location>
        <position position="156"/>
    </location>
    <ligand>
        <name>NAD(+)</name>
        <dbReference type="ChEBI" id="CHEBI:57540"/>
    </ligand>
</feature>
<feature type="binding site" evidence="6">
    <location>
        <begin position="145"/>
        <end position="146"/>
    </location>
    <ligand>
        <name>NAD(+)</name>
        <dbReference type="ChEBI" id="CHEBI:57540"/>
    </ligand>
</feature>
<evidence type="ECO:0000256" key="6">
    <source>
        <dbReference type="HAMAP-Rule" id="MF_00361"/>
    </source>
</evidence>
<dbReference type="PANTHER" id="PTHR20275:SF0">
    <property type="entry name" value="NAD KINASE"/>
    <property type="match status" value="1"/>
</dbReference>
<dbReference type="GO" id="GO:0046872">
    <property type="term" value="F:metal ion binding"/>
    <property type="evidence" value="ECO:0007669"/>
    <property type="project" value="UniProtKB-UniRule"/>
</dbReference>
<gene>
    <name evidence="6" type="primary">nadK</name>
    <name evidence="7" type="ORF">BDK89_2132</name>
</gene>
<feature type="binding site" evidence="6">
    <location>
        <begin position="186"/>
        <end position="191"/>
    </location>
    <ligand>
        <name>NAD(+)</name>
        <dbReference type="ChEBI" id="CHEBI:57540"/>
    </ligand>
</feature>
<dbReference type="PANTHER" id="PTHR20275">
    <property type="entry name" value="NAD KINASE"/>
    <property type="match status" value="1"/>
</dbReference>
<dbReference type="InterPro" id="IPR002504">
    <property type="entry name" value="NADK"/>
</dbReference>
<evidence type="ECO:0000256" key="2">
    <source>
        <dbReference type="ARBA" id="ARBA00022777"/>
    </source>
</evidence>
<dbReference type="Pfam" id="PF20143">
    <property type="entry name" value="NAD_kinase_C"/>
    <property type="match status" value="1"/>
</dbReference>
<evidence type="ECO:0000256" key="5">
    <source>
        <dbReference type="ARBA" id="ARBA00047925"/>
    </source>
</evidence>
<dbReference type="GO" id="GO:0006741">
    <property type="term" value="P:NADP+ biosynthetic process"/>
    <property type="evidence" value="ECO:0007669"/>
    <property type="project" value="UniProtKB-UniRule"/>
</dbReference>
<dbReference type="InterPro" id="IPR016064">
    <property type="entry name" value="NAD/diacylglycerol_kinase_sf"/>
</dbReference>
<reference evidence="7 8" key="1">
    <citation type="submission" date="2019-03" db="EMBL/GenBank/DDBJ databases">
        <title>Sequencing the genomes of 1000 actinobacteria strains.</title>
        <authorList>
            <person name="Klenk H.-P."/>
        </authorList>
    </citation>
    <scope>NUCLEOTIDE SEQUENCE [LARGE SCALE GENOMIC DNA]</scope>
    <source>
        <strain evidence="7 8">DSM 18936</strain>
    </source>
</reference>
<dbReference type="SUPFAM" id="SSF111331">
    <property type="entry name" value="NAD kinase/diacylglycerol kinase-like"/>
    <property type="match status" value="1"/>
</dbReference>
<dbReference type="Pfam" id="PF01513">
    <property type="entry name" value="NAD_kinase"/>
    <property type="match status" value="1"/>
</dbReference>
<keyword evidence="6" id="KW-0067">ATP-binding</keyword>
<protein>
    <recommendedName>
        <fullName evidence="6">NAD kinase</fullName>
        <ecNumber evidence="6">2.7.1.23</ecNumber>
    </recommendedName>
    <alternativeName>
        <fullName evidence="6">ATP-dependent NAD kinase</fullName>
    </alternativeName>
</protein>
<comment type="caution">
    <text evidence="7">The sequence shown here is derived from an EMBL/GenBank/DDBJ whole genome shotgun (WGS) entry which is preliminary data.</text>
</comment>
<dbReference type="GO" id="GO:0005524">
    <property type="term" value="F:ATP binding"/>
    <property type="evidence" value="ECO:0007669"/>
    <property type="project" value="UniProtKB-KW"/>
</dbReference>
<name>A0A4R7HZG6_9ACTN</name>
<comment type="caution">
    <text evidence="6">Lacks conserved residue(s) required for the propagation of feature annotation.</text>
</comment>
<evidence type="ECO:0000256" key="4">
    <source>
        <dbReference type="ARBA" id="ARBA00023027"/>
    </source>
</evidence>
<evidence type="ECO:0000313" key="8">
    <source>
        <dbReference type="Proteomes" id="UP000294558"/>
    </source>
</evidence>